<keyword evidence="8" id="KW-1185">Reference proteome</keyword>
<organism evidence="2 5">
    <name type="scientific">Mycolicibacterium conceptionense</name>
    <dbReference type="NCBI Taxonomy" id="451644"/>
    <lineage>
        <taxon>Bacteria</taxon>
        <taxon>Bacillati</taxon>
        <taxon>Actinomycetota</taxon>
        <taxon>Actinomycetes</taxon>
        <taxon>Mycobacteriales</taxon>
        <taxon>Mycobacteriaceae</taxon>
        <taxon>Mycolicibacterium</taxon>
    </lineage>
</organism>
<evidence type="ECO:0000313" key="5">
    <source>
        <dbReference type="Proteomes" id="UP000037594"/>
    </source>
</evidence>
<dbReference type="Proteomes" id="UP000182227">
    <property type="component" value="Unassembled WGS sequence"/>
</dbReference>
<evidence type="ECO:0000313" key="8">
    <source>
        <dbReference type="Proteomes" id="UP000193811"/>
    </source>
</evidence>
<dbReference type="RefSeq" id="WP_019342861.1">
    <property type="nucleotide sequence ID" value="NZ_AGSZ01000002.1"/>
</dbReference>
<dbReference type="EMBL" id="LZHX01000015">
    <property type="protein sequence ID" value="OBF27249.1"/>
    <property type="molecule type" value="Genomic_DNA"/>
</dbReference>
<proteinExistence type="predicted"/>
<evidence type="ECO:0000313" key="4">
    <source>
        <dbReference type="EMBL" id="ORV25018.1"/>
    </source>
</evidence>
<reference evidence="4 8" key="3">
    <citation type="submission" date="2016-01" db="EMBL/GenBank/DDBJ databases">
        <title>The new phylogeny of the genus Mycobacterium.</title>
        <authorList>
            <person name="Tarcisio F."/>
            <person name="Conor M."/>
            <person name="Antonella G."/>
            <person name="Elisabetta G."/>
            <person name="Giulia F.S."/>
            <person name="Sara T."/>
            <person name="Anna F."/>
            <person name="Clotilde B."/>
            <person name="Roberto B."/>
            <person name="Veronica D.S."/>
            <person name="Fabio R."/>
            <person name="Monica P."/>
            <person name="Olivier J."/>
            <person name="Enrico T."/>
            <person name="Nicola S."/>
        </authorList>
    </citation>
    <scope>NUCLEOTIDE SEQUENCE [LARGE SCALE GENOMIC DNA]</scope>
    <source>
        <strain evidence="4 8">CCUG 50187</strain>
    </source>
</reference>
<reference evidence="2 5" key="2">
    <citation type="submission" date="2015-06" db="EMBL/GenBank/DDBJ databases">
        <title>Genome sequence of Mycobacterium conceptionense strain MLE.</title>
        <authorList>
            <person name="Greninger A.L."/>
            <person name="Cunningham G."/>
            <person name="Chiu C.Y."/>
            <person name="Miller S."/>
        </authorList>
    </citation>
    <scope>NUCLEOTIDE SEQUENCE [LARGE SCALE GENOMIC DNA]</scope>
    <source>
        <strain evidence="2 5">MLE</strain>
    </source>
</reference>
<dbReference type="EMBL" id="CTEF01000005">
    <property type="protein sequence ID" value="CQD22199.1"/>
    <property type="molecule type" value="Genomic_DNA"/>
</dbReference>
<evidence type="ECO:0000313" key="7">
    <source>
        <dbReference type="Proteomes" id="UP000182227"/>
    </source>
</evidence>
<dbReference type="OrthoDB" id="4625025at2"/>
<evidence type="ECO:0000313" key="2">
    <source>
        <dbReference type="EMBL" id="KMV15851.1"/>
    </source>
</evidence>
<dbReference type="Proteomes" id="UP000037594">
    <property type="component" value="Unassembled WGS sequence"/>
</dbReference>
<dbReference type="GeneID" id="44297596"/>
<evidence type="ECO:0000313" key="3">
    <source>
        <dbReference type="EMBL" id="OBF27249.1"/>
    </source>
</evidence>
<dbReference type="EMBL" id="LFOD01000026">
    <property type="protein sequence ID" value="KMV15851.1"/>
    <property type="molecule type" value="Genomic_DNA"/>
</dbReference>
<gene>
    <name evidence="3" type="ORF">A5726_03970</name>
    <name evidence="2" type="ORF">ACT17_23485</name>
    <name evidence="4" type="ORF">AWB98_19175</name>
    <name evidence="1" type="ORF">BN970_05218</name>
</gene>
<accession>A0A0J8U2X8</accession>
<reference evidence="3 6" key="4">
    <citation type="submission" date="2016-06" db="EMBL/GenBank/DDBJ databases">
        <authorList>
            <person name="Kjaerup R.B."/>
            <person name="Dalgaard T.S."/>
            <person name="Juul-Madsen H.R."/>
        </authorList>
    </citation>
    <scope>NUCLEOTIDE SEQUENCE [LARGE SCALE GENOMIC DNA]</scope>
    <source>
        <strain evidence="3 6">ACS1953</strain>
    </source>
</reference>
<reference evidence="1 7" key="1">
    <citation type="submission" date="2015-03" db="EMBL/GenBank/DDBJ databases">
        <authorList>
            <person name="Murphy D."/>
        </authorList>
    </citation>
    <scope>NUCLEOTIDE SEQUENCE [LARGE SCALE GENOMIC DNA]</scope>
    <source>
        <strain evidence="1 7">D16</strain>
    </source>
</reference>
<dbReference type="AlphaFoldDB" id="A0A0J8U2X8"/>
<dbReference type="PATRIC" id="fig|451644.5.peg.4846"/>
<sequence>MPTIYAASESTVLVDGEPIEGVQGIDYRTRHERTNIYALGSTERVGVVSGAYEVQGRIRVTSASAKLDALGGEQMFQIIANLRHGDTEATVTFDDCCLTEKTFDLSVNGQGAAVYAFSAARMR</sequence>
<dbReference type="Proteomes" id="UP000193811">
    <property type="component" value="Unassembled WGS sequence"/>
</dbReference>
<dbReference type="EMBL" id="LQOP01000019">
    <property type="protein sequence ID" value="ORV25018.1"/>
    <property type="molecule type" value="Genomic_DNA"/>
</dbReference>
<protein>
    <submittedName>
        <fullName evidence="2">Uncharacterized protein</fullName>
    </submittedName>
</protein>
<name>A0A0J8U2X8_9MYCO</name>
<evidence type="ECO:0000313" key="1">
    <source>
        <dbReference type="EMBL" id="CQD22199.1"/>
    </source>
</evidence>
<dbReference type="Proteomes" id="UP000093779">
    <property type="component" value="Unassembled WGS sequence"/>
</dbReference>
<evidence type="ECO:0000313" key="6">
    <source>
        <dbReference type="Proteomes" id="UP000093779"/>
    </source>
</evidence>